<keyword evidence="2" id="KW-1185">Reference proteome</keyword>
<organism evidence="1 2">
    <name type="scientific">Gossypium lobatum</name>
    <dbReference type="NCBI Taxonomy" id="34289"/>
    <lineage>
        <taxon>Eukaryota</taxon>
        <taxon>Viridiplantae</taxon>
        <taxon>Streptophyta</taxon>
        <taxon>Embryophyta</taxon>
        <taxon>Tracheophyta</taxon>
        <taxon>Spermatophyta</taxon>
        <taxon>Magnoliopsida</taxon>
        <taxon>eudicotyledons</taxon>
        <taxon>Gunneridae</taxon>
        <taxon>Pentapetalae</taxon>
        <taxon>rosids</taxon>
        <taxon>malvids</taxon>
        <taxon>Malvales</taxon>
        <taxon>Malvaceae</taxon>
        <taxon>Malvoideae</taxon>
        <taxon>Gossypium</taxon>
    </lineage>
</organism>
<sequence>MDNITALQHLAYTKVCLEISIHFELPHFINVELSDCSFVSIGVEVPWLPMHCL</sequence>
<dbReference type="AlphaFoldDB" id="A0A7J8LW87"/>
<dbReference type="EMBL" id="JABEZX010000005">
    <property type="protein sequence ID" value="MBA0556725.1"/>
    <property type="molecule type" value="Genomic_DNA"/>
</dbReference>
<name>A0A7J8LW87_9ROSI</name>
<protein>
    <submittedName>
        <fullName evidence="1">Uncharacterized protein</fullName>
    </submittedName>
</protein>
<evidence type="ECO:0000313" key="1">
    <source>
        <dbReference type="EMBL" id="MBA0556725.1"/>
    </source>
</evidence>
<accession>A0A7J8LW87</accession>
<reference evidence="1 2" key="1">
    <citation type="journal article" date="2019" name="Genome Biol. Evol.">
        <title>Insights into the evolution of the New World diploid cottons (Gossypium, subgenus Houzingenia) based on genome sequencing.</title>
        <authorList>
            <person name="Grover C.E."/>
            <person name="Arick M.A. 2nd"/>
            <person name="Thrash A."/>
            <person name="Conover J.L."/>
            <person name="Sanders W.S."/>
            <person name="Peterson D.G."/>
            <person name="Frelichowski J.E."/>
            <person name="Scheffler J.A."/>
            <person name="Scheffler B.E."/>
            <person name="Wendel J.F."/>
        </authorList>
    </citation>
    <scope>NUCLEOTIDE SEQUENCE [LARGE SCALE GENOMIC DNA]</scope>
    <source>
        <strain evidence="1">157</strain>
        <tissue evidence="1">Leaf</tissue>
    </source>
</reference>
<gene>
    <name evidence="1" type="ORF">Golob_026803</name>
</gene>
<dbReference type="Proteomes" id="UP000593572">
    <property type="component" value="Unassembled WGS sequence"/>
</dbReference>
<evidence type="ECO:0000313" key="2">
    <source>
        <dbReference type="Proteomes" id="UP000593572"/>
    </source>
</evidence>
<proteinExistence type="predicted"/>
<comment type="caution">
    <text evidence="1">The sequence shown here is derived from an EMBL/GenBank/DDBJ whole genome shotgun (WGS) entry which is preliminary data.</text>
</comment>